<comment type="similarity">
    <text evidence="1">Belongs to the protease inhibitor I3 (leguminous Kunitz-type inhibitor) family.</text>
</comment>
<evidence type="ECO:0000313" key="5">
    <source>
        <dbReference type="Proteomes" id="UP000824120"/>
    </source>
</evidence>
<evidence type="ECO:0000256" key="2">
    <source>
        <dbReference type="ARBA" id="ARBA00022690"/>
    </source>
</evidence>
<gene>
    <name evidence="4" type="ORF">H5410_017654</name>
</gene>
<keyword evidence="3" id="KW-0732">Signal</keyword>
<dbReference type="EMBL" id="JACXVP010000003">
    <property type="protein sequence ID" value="KAG5617830.1"/>
    <property type="molecule type" value="Genomic_DNA"/>
</dbReference>
<evidence type="ECO:0000313" key="4">
    <source>
        <dbReference type="EMBL" id="KAG5617830.1"/>
    </source>
</evidence>
<reference evidence="4 5" key="1">
    <citation type="submission" date="2020-09" db="EMBL/GenBank/DDBJ databases">
        <title>De no assembly of potato wild relative species, Solanum commersonii.</title>
        <authorList>
            <person name="Cho K."/>
        </authorList>
    </citation>
    <scope>NUCLEOTIDE SEQUENCE [LARGE SCALE GENOMIC DNA]</scope>
    <source>
        <strain evidence="4">LZ3.2</strain>
        <tissue evidence="4">Leaf</tissue>
    </source>
</reference>
<dbReference type="CDD" id="cd23375">
    <property type="entry name" value="beta-trefoil_STI_VvMLP-like"/>
    <property type="match status" value="1"/>
</dbReference>
<proteinExistence type="inferred from homology"/>
<dbReference type="PRINTS" id="PR00291">
    <property type="entry name" value="KUNITZINHBTR"/>
</dbReference>
<dbReference type="SUPFAM" id="SSF50386">
    <property type="entry name" value="STI-like"/>
    <property type="match status" value="1"/>
</dbReference>
<dbReference type="PANTHER" id="PTHR33107">
    <property type="entry name" value="KUNITZ TRYPSIN INHIBITOR 2"/>
    <property type="match status" value="1"/>
</dbReference>
<name>A0A9J5ZZP4_SOLCO</name>
<accession>A0A9J5ZZP4</accession>
<protein>
    <recommendedName>
        <fullName evidence="6">Miraculin</fullName>
    </recommendedName>
</protein>
<sequence>MKINQLFLPFLILAISSNSFLSSAAESPPEVVDIDGKILRTGVDYYILPVVRGRGGGLTMDSIGDKICPLDAVVQEHHEIDQGLPLTFTPVNPKKGVIRESTDLNIIFSANSICVQTTQWKLDDSDETTGQYFITLGGTQGNPGRETISNWFKIEKFDRDYKLLYCPTVCDVCKVICKDIGIFIQDGVRRLALSDVPFKVMFKKA</sequence>
<dbReference type="GO" id="GO:0004866">
    <property type="term" value="F:endopeptidase inhibitor activity"/>
    <property type="evidence" value="ECO:0007669"/>
    <property type="project" value="InterPro"/>
</dbReference>
<dbReference type="InterPro" id="IPR002160">
    <property type="entry name" value="Prot_inh_Kunz-lg"/>
</dbReference>
<feature type="chain" id="PRO_5039949577" description="Miraculin" evidence="3">
    <location>
        <begin position="25"/>
        <end position="205"/>
    </location>
</feature>
<dbReference type="Pfam" id="PF00197">
    <property type="entry name" value="Kunitz_legume"/>
    <property type="match status" value="1"/>
</dbReference>
<keyword evidence="2" id="KW-0646">Protease inhibitor</keyword>
<dbReference type="Proteomes" id="UP000824120">
    <property type="component" value="Chromosome 3"/>
</dbReference>
<evidence type="ECO:0008006" key="6">
    <source>
        <dbReference type="Google" id="ProtNLM"/>
    </source>
</evidence>
<dbReference type="SMART" id="SM00452">
    <property type="entry name" value="STI"/>
    <property type="match status" value="1"/>
</dbReference>
<feature type="signal peptide" evidence="3">
    <location>
        <begin position="1"/>
        <end position="24"/>
    </location>
</feature>
<dbReference type="OrthoDB" id="1872570at2759"/>
<evidence type="ECO:0000256" key="1">
    <source>
        <dbReference type="ARBA" id="ARBA00005440"/>
    </source>
</evidence>
<dbReference type="PANTHER" id="PTHR33107:SF5">
    <property type="entry name" value="KUNITZ TRYPSIN INHIBITOR 5"/>
    <property type="match status" value="1"/>
</dbReference>
<comment type="caution">
    <text evidence="4">The sequence shown here is derived from an EMBL/GenBank/DDBJ whole genome shotgun (WGS) entry which is preliminary data.</text>
</comment>
<keyword evidence="5" id="KW-1185">Reference proteome</keyword>
<dbReference type="Gene3D" id="2.80.10.50">
    <property type="match status" value="1"/>
</dbReference>
<evidence type="ECO:0000256" key="3">
    <source>
        <dbReference type="SAM" id="SignalP"/>
    </source>
</evidence>
<dbReference type="PROSITE" id="PS00283">
    <property type="entry name" value="SOYBEAN_KUNITZ"/>
    <property type="match status" value="1"/>
</dbReference>
<dbReference type="InterPro" id="IPR011065">
    <property type="entry name" value="Kunitz_inhibitor_STI-like_sf"/>
</dbReference>
<organism evidence="4 5">
    <name type="scientific">Solanum commersonii</name>
    <name type="common">Commerson's wild potato</name>
    <name type="synonym">Commerson's nightshade</name>
    <dbReference type="NCBI Taxonomy" id="4109"/>
    <lineage>
        <taxon>Eukaryota</taxon>
        <taxon>Viridiplantae</taxon>
        <taxon>Streptophyta</taxon>
        <taxon>Embryophyta</taxon>
        <taxon>Tracheophyta</taxon>
        <taxon>Spermatophyta</taxon>
        <taxon>Magnoliopsida</taxon>
        <taxon>eudicotyledons</taxon>
        <taxon>Gunneridae</taxon>
        <taxon>Pentapetalae</taxon>
        <taxon>asterids</taxon>
        <taxon>lamiids</taxon>
        <taxon>Solanales</taxon>
        <taxon>Solanaceae</taxon>
        <taxon>Solanoideae</taxon>
        <taxon>Solaneae</taxon>
        <taxon>Solanum</taxon>
    </lineage>
</organism>
<dbReference type="AlphaFoldDB" id="A0A9J5ZZP4"/>